<dbReference type="RefSeq" id="WP_075738671.1">
    <property type="nucleotide sequence ID" value="NZ_CP016076.1"/>
</dbReference>
<accession>A0AAC9PQ32</accession>
<dbReference type="EMBL" id="CP016076">
    <property type="protein sequence ID" value="APU12664.1"/>
    <property type="molecule type" value="Genomic_DNA"/>
</dbReference>
<protein>
    <submittedName>
        <fullName evidence="1">Uncharacterized protein</fullName>
    </submittedName>
</protein>
<reference evidence="2" key="1">
    <citation type="submission" date="2016-06" db="EMBL/GenBank/DDBJ databases">
        <title>Complete genome sequence of Actinoalloteichus fjordicus DSM 46855 (=ADI127-17), type strain of the new species Actinoalloteichus fjordicus.</title>
        <authorList>
            <person name="Ruckert C."/>
            <person name="Nouioui I."/>
            <person name="Willmese J."/>
            <person name="van Wezel G."/>
            <person name="Klenk H.-P."/>
            <person name="Kalinowski J."/>
            <person name="Zotchev S.B."/>
        </authorList>
    </citation>
    <scope>NUCLEOTIDE SEQUENCE [LARGE SCALE GENOMIC DNA]</scope>
    <source>
        <strain evidence="2">ADI127-7</strain>
    </source>
</reference>
<dbReference type="AlphaFoldDB" id="A0AAC9PQ32"/>
<evidence type="ECO:0000313" key="2">
    <source>
        <dbReference type="Proteomes" id="UP000185511"/>
    </source>
</evidence>
<keyword evidence="2" id="KW-1185">Reference proteome</keyword>
<dbReference type="KEGG" id="acad:UA74_02905"/>
<sequence length="75" mass="8225">MSELTFGEEAQSLISAYSDLLVQAGEAGAEPDPDRQAMVEALEVGERLVELLTARADEYRESMASLRRRLEQPAG</sequence>
<proteinExistence type="predicted"/>
<dbReference type="Proteomes" id="UP000185511">
    <property type="component" value="Chromosome"/>
</dbReference>
<name>A0AAC9PQ32_9PSEU</name>
<evidence type="ECO:0000313" key="1">
    <source>
        <dbReference type="EMBL" id="APU12664.1"/>
    </source>
</evidence>
<gene>
    <name evidence="1" type="ORF">UA74_02905</name>
</gene>
<organism evidence="1 2">
    <name type="scientific">Actinoalloteichus fjordicus</name>
    <dbReference type="NCBI Taxonomy" id="1612552"/>
    <lineage>
        <taxon>Bacteria</taxon>
        <taxon>Bacillati</taxon>
        <taxon>Actinomycetota</taxon>
        <taxon>Actinomycetes</taxon>
        <taxon>Pseudonocardiales</taxon>
        <taxon>Pseudonocardiaceae</taxon>
        <taxon>Actinoalloteichus</taxon>
    </lineage>
</organism>